<dbReference type="GO" id="GO:0045271">
    <property type="term" value="C:respiratory chain complex I"/>
    <property type="evidence" value="ECO:0007669"/>
    <property type="project" value="InterPro"/>
</dbReference>
<comment type="caution">
    <text evidence="2">The sequence shown here is derived from an EMBL/GenBank/DDBJ whole genome shotgun (WGS) entry which is preliminary data.</text>
</comment>
<dbReference type="EMBL" id="BSFL01000003">
    <property type="protein sequence ID" value="GLK80931.1"/>
    <property type="molecule type" value="Genomic_DNA"/>
</dbReference>
<evidence type="ECO:0000313" key="3">
    <source>
        <dbReference type="Proteomes" id="UP001143309"/>
    </source>
</evidence>
<feature type="compositionally biased region" description="Basic and acidic residues" evidence="1">
    <location>
        <begin position="94"/>
        <end position="114"/>
    </location>
</feature>
<sequence>MSLMSVLTDIFTWWNGATVGTRFALSRGGEFVGEDEFGNRYYRLKNDPEKNAAFGPERRWVVYSGYAEASAIPTGWHGWMHHTVEAPPTAESYAAREWEKPHRSNKTGTREAYRPKGSTLSAERRRPAATGDYEAWTPGS</sequence>
<reference evidence="2" key="2">
    <citation type="submission" date="2023-01" db="EMBL/GenBank/DDBJ databases">
        <authorList>
            <person name="Sun Q."/>
            <person name="Evtushenko L."/>
        </authorList>
    </citation>
    <scope>NUCLEOTIDE SEQUENCE</scope>
    <source>
        <strain evidence="2">VKM B-2748</strain>
    </source>
</reference>
<feature type="region of interest" description="Disordered" evidence="1">
    <location>
        <begin position="91"/>
        <end position="140"/>
    </location>
</feature>
<proteinExistence type="predicted"/>
<organism evidence="2 3">
    <name type="scientific">Methylopila turkensis</name>
    <dbReference type="NCBI Taxonomy" id="1437816"/>
    <lineage>
        <taxon>Bacteria</taxon>
        <taxon>Pseudomonadati</taxon>
        <taxon>Pseudomonadota</taxon>
        <taxon>Alphaproteobacteria</taxon>
        <taxon>Hyphomicrobiales</taxon>
        <taxon>Methylopilaceae</taxon>
        <taxon>Methylopila</taxon>
    </lineage>
</organism>
<dbReference type="Proteomes" id="UP001143309">
    <property type="component" value="Unassembled WGS sequence"/>
</dbReference>
<gene>
    <name evidence="2" type="ORF">GCM10008174_26720</name>
</gene>
<dbReference type="NCBIfam" id="NF006040">
    <property type="entry name" value="PRK08183.1"/>
    <property type="match status" value="1"/>
</dbReference>
<reference evidence="2" key="1">
    <citation type="journal article" date="2014" name="Int. J. Syst. Evol. Microbiol.">
        <title>Complete genome sequence of Corynebacterium casei LMG S-19264T (=DSM 44701T), isolated from a smear-ripened cheese.</title>
        <authorList>
            <consortium name="US DOE Joint Genome Institute (JGI-PGF)"/>
            <person name="Walter F."/>
            <person name="Albersmeier A."/>
            <person name="Kalinowski J."/>
            <person name="Ruckert C."/>
        </authorList>
    </citation>
    <scope>NUCLEOTIDE SEQUENCE</scope>
    <source>
        <strain evidence="2">VKM B-2748</strain>
    </source>
</reference>
<dbReference type="PANTHER" id="PTHR12910:SF2">
    <property type="entry name" value="NADH DEHYDROGENASE [UBIQUINONE] 1 ALPHA SUBCOMPLEX SUBUNIT 12"/>
    <property type="match status" value="1"/>
</dbReference>
<accession>A0A9W6JQW9</accession>
<dbReference type="PANTHER" id="PTHR12910">
    <property type="entry name" value="NADH-UBIQUINONE OXIDOREDUCTASE SUBUNIT B17.2"/>
    <property type="match status" value="1"/>
</dbReference>
<evidence type="ECO:0000313" key="2">
    <source>
        <dbReference type="EMBL" id="GLK80931.1"/>
    </source>
</evidence>
<dbReference type="Pfam" id="PF05071">
    <property type="entry name" value="NDUFA12"/>
    <property type="match status" value="1"/>
</dbReference>
<dbReference type="InterPro" id="IPR007763">
    <property type="entry name" value="NDUFA12"/>
</dbReference>
<keyword evidence="3" id="KW-1185">Reference proteome</keyword>
<dbReference type="AlphaFoldDB" id="A0A9W6JQW9"/>
<dbReference type="GO" id="GO:0006979">
    <property type="term" value="P:response to oxidative stress"/>
    <property type="evidence" value="ECO:0007669"/>
    <property type="project" value="TreeGrafter"/>
</dbReference>
<name>A0A9W6JQW9_9HYPH</name>
<protein>
    <submittedName>
        <fullName evidence="2">NADH dehydrogenase</fullName>
    </submittedName>
</protein>
<evidence type="ECO:0000256" key="1">
    <source>
        <dbReference type="SAM" id="MobiDB-lite"/>
    </source>
</evidence>